<evidence type="ECO:0000256" key="1">
    <source>
        <dbReference type="ARBA" id="ARBA00023186"/>
    </source>
</evidence>
<dbReference type="InterPro" id="IPR001623">
    <property type="entry name" value="DnaJ_domain"/>
</dbReference>
<dbReference type="EMBL" id="RWGY01000051">
    <property type="protein sequence ID" value="TVU06342.1"/>
    <property type="molecule type" value="Genomic_DNA"/>
</dbReference>
<dbReference type="GO" id="GO:0005829">
    <property type="term" value="C:cytosol"/>
    <property type="evidence" value="ECO:0007669"/>
    <property type="project" value="TreeGrafter"/>
</dbReference>
<dbReference type="InterPro" id="IPR036869">
    <property type="entry name" value="J_dom_sf"/>
</dbReference>
<comment type="caution">
    <text evidence="4">The sequence shown here is derived from an EMBL/GenBank/DDBJ whole genome shotgun (WGS) entry which is preliminary data.</text>
</comment>
<evidence type="ECO:0000313" key="5">
    <source>
        <dbReference type="Proteomes" id="UP000324897"/>
    </source>
</evidence>
<dbReference type="InterPro" id="IPR002939">
    <property type="entry name" value="DnaJ_C"/>
</dbReference>
<evidence type="ECO:0000256" key="2">
    <source>
        <dbReference type="SAM" id="MobiDB-lite"/>
    </source>
</evidence>
<keyword evidence="5" id="KW-1185">Reference proteome</keyword>
<dbReference type="InterPro" id="IPR008971">
    <property type="entry name" value="HSP40/DnaJ_pept-bd"/>
</dbReference>
<evidence type="ECO:0000259" key="3">
    <source>
        <dbReference type="PROSITE" id="PS50076"/>
    </source>
</evidence>
<gene>
    <name evidence="4" type="ORF">EJB05_49551</name>
</gene>
<proteinExistence type="predicted"/>
<dbReference type="GO" id="GO:0051087">
    <property type="term" value="F:protein-folding chaperone binding"/>
    <property type="evidence" value="ECO:0007669"/>
    <property type="project" value="TreeGrafter"/>
</dbReference>
<dbReference type="Proteomes" id="UP000324897">
    <property type="component" value="Unassembled WGS sequence"/>
</dbReference>
<organism evidence="4 5">
    <name type="scientific">Eragrostis curvula</name>
    <name type="common">weeping love grass</name>
    <dbReference type="NCBI Taxonomy" id="38414"/>
    <lineage>
        <taxon>Eukaryota</taxon>
        <taxon>Viridiplantae</taxon>
        <taxon>Streptophyta</taxon>
        <taxon>Embryophyta</taxon>
        <taxon>Tracheophyta</taxon>
        <taxon>Spermatophyta</taxon>
        <taxon>Magnoliopsida</taxon>
        <taxon>Liliopsida</taxon>
        <taxon>Poales</taxon>
        <taxon>Poaceae</taxon>
        <taxon>PACMAD clade</taxon>
        <taxon>Chloridoideae</taxon>
        <taxon>Eragrostideae</taxon>
        <taxon>Eragrostidinae</taxon>
        <taxon>Eragrostis</taxon>
    </lineage>
</organism>
<accession>A0A5J9T4T2</accession>
<dbReference type="SMART" id="SM00271">
    <property type="entry name" value="DnaJ"/>
    <property type="match status" value="1"/>
</dbReference>
<dbReference type="Pfam" id="PF00226">
    <property type="entry name" value="DnaJ"/>
    <property type="match status" value="1"/>
</dbReference>
<keyword evidence="1" id="KW-0143">Chaperone</keyword>
<dbReference type="FunFam" id="2.60.260.20:FF:000006">
    <property type="entry name" value="DnaJ subfamily B member 13"/>
    <property type="match status" value="1"/>
</dbReference>
<dbReference type="Gramene" id="TVU06342">
    <property type="protein sequence ID" value="TVU06342"/>
    <property type="gene ID" value="EJB05_49551"/>
</dbReference>
<dbReference type="Gene3D" id="1.10.287.110">
    <property type="entry name" value="DnaJ domain"/>
    <property type="match status" value="1"/>
</dbReference>
<dbReference type="PANTHER" id="PTHR24078">
    <property type="entry name" value="DNAJ HOMOLOG SUBFAMILY C MEMBER"/>
    <property type="match status" value="1"/>
</dbReference>
<name>A0A5J9T4T2_9POAL</name>
<dbReference type="CDD" id="cd06257">
    <property type="entry name" value="DnaJ"/>
    <property type="match status" value="1"/>
</dbReference>
<dbReference type="PROSITE" id="PS00636">
    <property type="entry name" value="DNAJ_1"/>
    <property type="match status" value="1"/>
</dbReference>
<dbReference type="InterPro" id="IPR018253">
    <property type="entry name" value="DnaJ_domain_CS"/>
</dbReference>
<dbReference type="GO" id="GO:0051082">
    <property type="term" value="F:unfolded protein binding"/>
    <property type="evidence" value="ECO:0007669"/>
    <property type="project" value="InterPro"/>
</dbReference>
<dbReference type="CDD" id="cd10747">
    <property type="entry name" value="DnaJ_C"/>
    <property type="match status" value="1"/>
</dbReference>
<dbReference type="InterPro" id="IPR051339">
    <property type="entry name" value="DnaJ_subfamily_B"/>
</dbReference>
<dbReference type="PANTHER" id="PTHR24078:SF218">
    <property type="entry name" value="OS08G0374400 PROTEIN"/>
    <property type="match status" value="1"/>
</dbReference>
<dbReference type="PRINTS" id="PR00625">
    <property type="entry name" value="JDOMAIN"/>
</dbReference>
<feature type="region of interest" description="Disordered" evidence="2">
    <location>
        <begin position="112"/>
        <end position="136"/>
    </location>
</feature>
<dbReference type="AlphaFoldDB" id="A0A5J9T4T2"/>
<protein>
    <recommendedName>
        <fullName evidence="3">J domain-containing protein</fullName>
    </recommendedName>
</protein>
<dbReference type="SUPFAM" id="SSF49493">
    <property type="entry name" value="HSP40/DnaJ peptide-binding domain"/>
    <property type="match status" value="2"/>
</dbReference>
<sequence length="341" mass="36661">MGPADYYEILNVDRSATDDDLRRAYRRLAMRWHPDKNPAGKADAEAKFKEITEAYNVLSDVGKRAVYDQYGEEGLRGGAAPQPGGADDIFAEFFGSTPFTYCNTAGGGGVGGGNARAGRQPPPPPPAWNSSGFGRAYRGDPGAAGGGAASAVAPAVESRLACTLEELYVGVTKKMRISRNVVDAAGRMKTESEILSIEVKPGWKKGTKITFPSKGNQQWSQLPADLVFVVDEKPHAVYRRDGNDLVAEARVTLVEALGGTVVVLTALDGRELAVDVGGGMGGEDEPVVRPGYELVVPMEGMPMPREPGRRGSLRIRFDVVFPDRLTRRQRAQIKRALLEDG</sequence>
<feature type="domain" description="J" evidence="3">
    <location>
        <begin position="5"/>
        <end position="71"/>
    </location>
</feature>
<dbReference type="PROSITE" id="PS50076">
    <property type="entry name" value="DNAJ_2"/>
    <property type="match status" value="1"/>
</dbReference>
<dbReference type="Pfam" id="PF01556">
    <property type="entry name" value="DnaJ_C"/>
    <property type="match status" value="1"/>
</dbReference>
<reference evidence="4 5" key="1">
    <citation type="journal article" date="2019" name="Sci. Rep.">
        <title>A high-quality genome of Eragrostis curvula grass provides insights into Poaceae evolution and supports new strategies to enhance forage quality.</title>
        <authorList>
            <person name="Carballo J."/>
            <person name="Santos B.A.C.M."/>
            <person name="Zappacosta D."/>
            <person name="Garbus I."/>
            <person name="Selva J.P."/>
            <person name="Gallo C.A."/>
            <person name="Diaz A."/>
            <person name="Albertini E."/>
            <person name="Caccamo M."/>
            <person name="Echenique V."/>
        </authorList>
    </citation>
    <scope>NUCLEOTIDE SEQUENCE [LARGE SCALE GENOMIC DNA]</scope>
    <source>
        <strain evidence="5">cv. Victoria</strain>
        <tissue evidence="4">Leaf</tissue>
    </source>
</reference>
<dbReference type="SUPFAM" id="SSF46565">
    <property type="entry name" value="Chaperone J-domain"/>
    <property type="match status" value="1"/>
</dbReference>
<dbReference type="GO" id="GO:0005783">
    <property type="term" value="C:endoplasmic reticulum"/>
    <property type="evidence" value="ECO:0007669"/>
    <property type="project" value="UniProtKB-ARBA"/>
</dbReference>
<dbReference type="GO" id="GO:0006457">
    <property type="term" value="P:protein folding"/>
    <property type="evidence" value="ECO:0007669"/>
    <property type="project" value="InterPro"/>
</dbReference>
<dbReference type="OrthoDB" id="10250354at2759"/>
<dbReference type="Gene3D" id="2.60.260.20">
    <property type="entry name" value="Urease metallochaperone UreE, N-terminal domain"/>
    <property type="match status" value="2"/>
</dbReference>
<dbReference type="FunFam" id="2.60.260.20:FF:000002">
    <property type="entry name" value="Dnaj homolog subfamily b member"/>
    <property type="match status" value="1"/>
</dbReference>
<evidence type="ECO:0000313" key="4">
    <source>
        <dbReference type="EMBL" id="TVU06342.1"/>
    </source>
</evidence>